<reference evidence="10 11" key="1">
    <citation type="journal article" date="2021" name="G3 (Bethesda)">
        <title>Improved contiguity of the threespine stickleback genome using long-read sequencing.</title>
        <authorList>
            <person name="Nath S."/>
            <person name="Shaw D.E."/>
            <person name="White M.A."/>
        </authorList>
    </citation>
    <scope>NUCLEOTIDE SEQUENCE [LARGE SCALE GENOMIC DNA]</scope>
    <source>
        <strain evidence="10 11">Lake Benthic</strain>
    </source>
</reference>
<feature type="transmembrane region" description="Helical" evidence="9">
    <location>
        <begin position="149"/>
        <end position="166"/>
    </location>
</feature>
<keyword evidence="4" id="KW-0256">Endoplasmic reticulum</keyword>
<evidence type="ECO:0000256" key="2">
    <source>
        <dbReference type="ARBA" id="ARBA00008573"/>
    </source>
</evidence>
<keyword evidence="11" id="KW-1185">Reference proteome</keyword>
<dbReference type="GO" id="GO:0030665">
    <property type="term" value="C:clathrin-coated vesicle membrane"/>
    <property type="evidence" value="ECO:0007669"/>
    <property type="project" value="UniProtKB-SubCell"/>
</dbReference>
<evidence type="ECO:0000256" key="5">
    <source>
        <dbReference type="ARBA" id="ARBA00022989"/>
    </source>
</evidence>
<dbReference type="Ensembl" id="ENSGACT00000049138.1">
    <property type="protein sequence ID" value="ENSGACP00000032071.1"/>
    <property type="gene ID" value="ENSGACG00000010688.2"/>
</dbReference>
<evidence type="ECO:0000256" key="8">
    <source>
        <dbReference type="ARBA" id="ARBA00029431"/>
    </source>
</evidence>
<reference evidence="10" key="3">
    <citation type="submission" date="2025-09" db="UniProtKB">
        <authorList>
            <consortium name="Ensembl"/>
        </authorList>
    </citation>
    <scope>IDENTIFICATION</scope>
</reference>
<evidence type="ECO:0000256" key="7">
    <source>
        <dbReference type="ARBA" id="ARBA00023329"/>
    </source>
</evidence>
<accession>A0AAQ4P337</accession>
<keyword evidence="7" id="KW-0968">Cytoplasmic vesicle</keyword>
<evidence type="ECO:0000256" key="9">
    <source>
        <dbReference type="RuleBase" id="RU362006"/>
    </source>
</evidence>
<protein>
    <recommendedName>
        <fullName evidence="9">Receptor expression-enhancing protein</fullName>
    </recommendedName>
</protein>
<evidence type="ECO:0000256" key="1">
    <source>
        <dbReference type="ARBA" id="ARBA00004477"/>
    </source>
</evidence>
<feature type="transmembrane region" description="Helical" evidence="9">
    <location>
        <begin position="116"/>
        <end position="143"/>
    </location>
</feature>
<evidence type="ECO:0000313" key="10">
    <source>
        <dbReference type="Ensembl" id="ENSGACP00000032071.1"/>
    </source>
</evidence>
<keyword evidence="3 9" id="KW-0812">Transmembrane</keyword>
<dbReference type="PANTHER" id="PTHR12300:SF133">
    <property type="entry name" value="RECEPTOR EXPRESSION-ENHANCING PROTEIN 6"/>
    <property type="match status" value="1"/>
</dbReference>
<feature type="transmembrane region" description="Helical" evidence="9">
    <location>
        <begin position="70"/>
        <end position="95"/>
    </location>
</feature>
<comment type="subcellular location">
    <subcellularLocation>
        <location evidence="8">Cytoplasmic vesicle</location>
        <location evidence="8">Clathrin-coated vesicle membrane</location>
        <topology evidence="8">Multi-pass membrane protein</topology>
    </subcellularLocation>
    <subcellularLocation>
        <location evidence="1">Endoplasmic reticulum membrane</location>
        <topology evidence="1">Multi-pass membrane protein</topology>
    </subcellularLocation>
    <subcellularLocation>
        <location evidence="9">Membrane</location>
        <topology evidence="9">Multi-pass membrane protein</topology>
    </subcellularLocation>
</comment>
<dbReference type="Pfam" id="PF03134">
    <property type="entry name" value="TB2_DP1_HVA22"/>
    <property type="match status" value="1"/>
</dbReference>
<proteinExistence type="inferred from homology"/>
<sequence>MVLSFKALLCAVPAYVRRSTSSSGFFTFIREKWANGKLHGHLYMSWETQMRCKEQGIVWTPSKALSALGVLGFVGLYLLFGYGASLLCNLIGFAYPAYFSIKAIESSVKEDDTQWLTYWVVYGLFSIVEAFSDIFLFWFPFYYIGKCLFLLWCMAPVTWNGSEIIYRRVIRPFFLKHQATMDSVVSDLSAKAKNITENVAKEAVNRALNHEKDQ</sequence>
<reference evidence="10" key="2">
    <citation type="submission" date="2025-08" db="UniProtKB">
        <authorList>
            <consortium name="Ensembl"/>
        </authorList>
    </citation>
    <scope>IDENTIFICATION</scope>
</reference>
<evidence type="ECO:0000256" key="6">
    <source>
        <dbReference type="ARBA" id="ARBA00023136"/>
    </source>
</evidence>
<dbReference type="GeneTree" id="ENSGT00940000167061"/>
<dbReference type="PANTHER" id="PTHR12300">
    <property type="entry name" value="HVA22-LIKE PROTEINS"/>
    <property type="match status" value="1"/>
</dbReference>
<dbReference type="InterPro" id="IPR004345">
    <property type="entry name" value="TB2_DP1_HVA22"/>
</dbReference>
<organism evidence="10 11">
    <name type="scientific">Gasterosteus aculeatus aculeatus</name>
    <name type="common">three-spined stickleback</name>
    <dbReference type="NCBI Taxonomy" id="481459"/>
    <lineage>
        <taxon>Eukaryota</taxon>
        <taxon>Metazoa</taxon>
        <taxon>Chordata</taxon>
        <taxon>Craniata</taxon>
        <taxon>Vertebrata</taxon>
        <taxon>Euteleostomi</taxon>
        <taxon>Actinopterygii</taxon>
        <taxon>Neopterygii</taxon>
        <taxon>Teleostei</taxon>
        <taxon>Neoteleostei</taxon>
        <taxon>Acanthomorphata</taxon>
        <taxon>Eupercaria</taxon>
        <taxon>Perciformes</taxon>
        <taxon>Cottioidei</taxon>
        <taxon>Gasterosteales</taxon>
        <taxon>Gasterosteidae</taxon>
        <taxon>Gasterosteus</taxon>
    </lineage>
</organism>
<evidence type="ECO:0000313" key="11">
    <source>
        <dbReference type="Proteomes" id="UP000007635"/>
    </source>
</evidence>
<evidence type="ECO:0000256" key="3">
    <source>
        <dbReference type="ARBA" id="ARBA00022692"/>
    </source>
</evidence>
<keyword evidence="6 9" id="KW-0472">Membrane</keyword>
<evidence type="ECO:0000256" key="4">
    <source>
        <dbReference type="ARBA" id="ARBA00022824"/>
    </source>
</evidence>
<dbReference type="Proteomes" id="UP000007635">
    <property type="component" value="Chromosome XV"/>
</dbReference>
<dbReference type="GO" id="GO:0005789">
    <property type="term" value="C:endoplasmic reticulum membrane"/>
    <property type="evidence" value="ECO:0007669"/>
    <property type="project" value="UniProtKB-SubCell"/>
</dbReference>
<keyword evidence="5 9" id="KW-1133">Transmembrane helix</keyword>
<name>A0AAQ4P337_GASAC</name>
<dbReference type="AlphaFoldDB" id="A0AAQ4P337"/>
<comment type="similarity">
    <text evidence="2 9">Belongs to the DP1 family.</text>
</comment>